<comment type="caution">
    <text evidence="2">The sequence shown here is derived from an EMBL/GenBank/DDBJ whole genome shotgun (WGS) entry which is preliminary data.</text>
</comment>
<evidence type="ECO:0000313" key="3">
    <source>
        <dbReference type="Proteomes" id="UP000325081"/>
    </source>
</evidence>
<gene>
    <name evidence="2" type="ORF">STAS_08796</name>
</gene>
<feature type="domain" description="DUF3615" evidence="1">
    <location>
        <begin position="33"/>
        <end position="148"/>
    </location>
</feature>
<name>A0A5A7PIL6_STRAF</name>
<evidence type="ECO:0000259" key="1">
    <source>
        <dbReference type="Pfam" id="PF12274"/>
    </source>
</evidence>
<dbReference type="Pfam" id="PF12274">
    <property type="entry name" value="DUF3615"/>
    <property type="match status" value="1"/>
</dbReference>
<proteinExistence type="predicted"/>
<reference evidence="3" key="1">
    <citation type="journal article" date="2019" name="Curr. Biol.">
        <title>Genome Sequence of Striga asiatica Provides Insight into the Evolution of Plant Parasitism.</title>
        <authorList>
            <person name="Yoshida S."/>
            <person name="Kim S."/>
            <person name="Wafula E.K."/>
            <person name="Tanskanen J."/>
            <person name="Kim Y.M."/>
            <person name="Honaas L."/>
            <person name="Yang Z."/>
            <person name="Spallek T."/>
            <person name="Conn C.E."/>
            <person name="Ichihashi Y."/>
            <person name="Cheong K."/>
            <person name="Cui S."/>
            <person name="Der J.P."/>
            <person name="Gundlach H."/>
            <person name="Jiao Y."/>
            <person name="Hori C."/>
            <person name="Ishida J.K."/>
            <person name="Kasahara H."/>
            <person name="Kiba T."/>
            <person name="Kim M.S."/>
            <person name="Koo N."/>
            <person name="Laohavisit A."/>
            <person name="Lee Y.H."/>
            <person name="Lumba S."/>
            <person name="McCourt P."/>
            <person name="Mortimer J.C."/>
            <person name="Mutuku J.M."/>
            <person name="Nomura T."/>
            <person name="Sasaki-Sekimoto Y."/>
            <person name="Seto Y."/>
            <person name="Wang Y."/>
            <person name="Wakatake T."/>
            <person name="Sakakibara H."/>
            <person name="Demura T."/>
            <person name="Yamaguchi S."/>
            <person name="Yoneyama K."/>
            <person name="Manabe R.I."/>
            <person name="Nelson D.C."/>
            <person name="Schulman A.H."/>
            <person name="Timko M.P."/>
            <person name="dePamphilis C.W."/>
            <person name="Choi D."/>
            <person name="Shirasu K."/>
        </authorList>
    </citation>
    <scope>NUCLEOTIDE SEQUENCE [LARGE SCALE GENOMIC DNA]</scope>
    <source>
        <strain evidence="3">cv. UVA1</strain>
    </source>
</reference>
<dbReference type="EMBL" id="BKCP01004627">
    <property type="protein sequence ID" value="GER32715.1"/>
    <property type="molecule type" value="Genomic_DNA"/>
</dbReference>
<keyword evidence="3" id="KW-1185">Reference proteome</keyword>
<accession>A0A5A7PIL6</accession>
<dbReference type="PANTHER" id="PTHR34710:SF20">
    <property type="entry name" value="OS10G0550200 PROTEIN"/>
    <property type="match status" value="1"/>
</dbReference>
<dbReference type="AlphaFoldDB" id="A0A5A7PIL6"/>
<dbReference type="InterPro" id="IPR022059">
    <property type="entry name" value="DUF3615"/>
</dbReference>
<dbReference type="Proteomes" id="UP000325081">
    <property type="component" value="Unassembled WGS sequence"/>
</dbReference>
<sequence>MSHPRYGFHAGFDASTASDPKKLLEDDAVKLSQLALQDYNETHRTNLKFEKALGGNSFTCTGISMDFAEKSTRWVHVNFEARVGFRHREQLHRMFAELYYVENDDKYVIATLLPAEPEEQPEPDTIDPWTDGYPESECAICPGEIRHPWRAYRFGFNYPPRIIPREDPFYLL</sequence>
<dbReference type="PANTHER" id="PTHR34710">
    <property type="entry name" value="OS03G0834100 PROTEIN"/>
    <property type="match status" value="1"/>
</dbReference>
<evidence type="ECO:0000313" key="2">
    <source>
        <dbReference type="EMBL" id="GER32715.1"/>
    </source>
</evidence>
<protein>
    <submittedName>
        <fullName evidence="2">Cystatin/monellin superfamily protein</fullName>
    </submittedName>
</protein>
<organism evidence="2 3">
    <name type="scientific">Striga asiatica</name>
    <name type="common">Asiatic witchweed</name>
    <name type="synonym">Buchnera asiatica</name>
    <dbReference type="NCBI Taxonomy" id="4170"/>
    <lineage>
        <taxon>Eukaryota</taxon>
        <taxon>Viridiplantae</taxon>
        <taxon>Streptophyta</taxon>
        <taxon>Embryophyta</taxon>
        <taxon>Tracheophyta</taxon>
        <taxon>Spermatophyta</taxon>
        <taxon>Magnoliopsida</taxon>
        <taxon>eudicotyledons</taxon>
        <taxon>Gunneridae</taxon>
        <taxon>Pentapetalae</taxon>
        <taxon>asterids</taxon>
        <taxon>lamiids</taxon>
        <taxon>Lamiales</taxon>
        <taxon>Orobanchaceae</taxon>
        <taxon>Buchnereae</taxon>
        <taxon>Striga</taxon>
    </lineage>
</organism>